<accession>A0A5N5T397</accession>
<comment type="caution">
    <text evidence="2">The sequence shown here is derived from an EMBL/GenBank/DDBJ whole genome shotgun (WGS) entry which is preliminary data.</text>
</comment>
<evidence type="ECO:0000313" key="3">
    <source>
        <dbReference type="Proteomes" id="UP000326759"/>
    </source>
</evidence>
<feature type="region of interest" description="Disordered" evidence="1">
    <location>
        <begin position="1"/>
        <end position="42"/>
    </location>
</feature>
<dbReference type="AlphaFoldDB" id="A0A5N5T397"/>
<evidence type="ECO:0000256" key="1">
    <source>
        <dbReference type="SAM" id="MobiDB-lite"/>
    </source>
</evidence>
<proteinExistence type="predicted"/>
<feature type="compositionally biased region" description="Basic and acidic residues" evidence="1">
    <location>
        <begin position="22"/>
        <end position="35"/>
    </location>
</feature>
<protein>
    <submittedName>
        <fullName evidence="2">Uncharacterized protein</fullName>
    </submittedName>
</protein>
<sequence length="90" mass="10460">MTLQSRSFRSLGNPKTSTNKKKTVDRLLKKQDPKTSKGSRQKVLKKSVPLMSYFNNKECIFLSLPEGVELPFISQMLERKHNELNPIIRR</sequence>
<organism evidence="2 3">
    <name type="scientific">Armadillidium nasatum</name>
    <dbReference type="NCBI Taxonomy" id="96803"/>
    <lineage>
        <taxon>Eukaryota</taxon>
        <taxon>Metazoa</taxon>
        <taxon>Ecdysozoa</taxon>
        <taxon>Arthropoda</taxon>
        <taxon>Crustacea</taxon>
        <taxon>Multicrustacea</taxon>
        <taxon>Malacostraca</taxon>
        <taxon>Eumalacostraca</taxon>
        <taxon>Peracarida</taxon>
        <taxon>Isopoda</taxon>
        <taxon>Oniscidea</taxon>
        <taxon>Crinocheta</taxon>
        <taxon>Armadillidiidae</taxon>
        <taxon>Armadillidium</taxon>
    </lineage>
</organism>
<dbReference type="EMBL" id="SEYY01013038">
    <property type="protein sequence ID" value="KAB7500695.1"/>
    <property type="molecule type" value="Genomic_DNA"/>
</dbReference>
<evidence type="ECO:0000313" key="2">
    <source>
        <dbReference type="EMBL" id="KAB7500695.1"/>
    </source>
</evidence>
<feature type="compositionally biased region" description="Polar residues" evidence="1">
    <location>
        <begin position="1"/>
        <end position="17"/>
    </location>
</feature>
<dbReference type="Proteomes" id="UP000326759">
    <property type="component" value="Unassembled WGS sequence"/>
</dbReference>
<gene>
    <name evidence="2" type="ORF">Anas_14578</name>
</gene>
<name>A0A5N5T397_9CRUS</name>
<keyword evidence="3" id="KW-1185">Reference proteome</keyword>
<dbReference type="OrthoDB" id="2021186at2759"/>
<reference evidence="2 3" key="1">
    <citation type="journal article" date="2019" name="PLoS Biol.">
        <title>Sex chromosomes control vertical transmission of feminizing Wolbachia symbionts in an isopod.</title>
        <authorList>
            <person name="Becking T."/>
            <person name="Chebbi M.A."/>
            <person name="Giraud I."/>
            <person name="Moumen B."/>
            <person name="Laverre T."/>
            <person name="Caubet Y."/>
            <person name="Peccoud J."/>
            <person name="Gilbert C."/>
            <person name="Cordaux R."/>
        </authorList>
    </citation>
    <scope>NUCLEOTIDE SEQUENCE [LARGE SCALE GENOMIC DNA]</scope>
    <source>
        <strain evidence="2">ANa2</strain>
        <tissue evidence="2">Whole body excluding digestive tract and cuticle</tissue>
    </source>
</reference>